<name>A0A9W9F7C5_9EURO</name>
<reference evidence="2" key="1">
    <citation type="submission" date="2022-11" db="EMBL/GenBank/DDBJ databases">
        <authorList>
            <person name="Petersen C."/>
        </authorList>
    </citation>
    <scope>NUCLEOTIDE SEQUENCE</scope>
    <source>
        <strain evidence="2">IBT 30761</strain>
    </source>
</reference>
<evidence type="ECO:0000256" key="1">
    <source>
        <dbReference type="SAM" id="MobiDB-lite"/>
    </source>
</evidence>
<keyword evidence="3" id="KW-1185">Reference proteome</keyword>
<dbReference type="RefSeq" id="XP_056473093.1">
    <property type="nucleotide sequence ID" value="XM_056619727.1"/>
</dbReference>
<accession>A0A9W9F7C5</accession>
<feature type="compositionally biased region" description="Basic and acidic residues" evidence="1">
    <location>
        <begin position="361"/>
        <end position="377"/>
    </location>
</feature>
<sequence length="482" mass="55362">MVSPLFAQLRKASLRELHAGLHIEDRVTALIRKQRLLHYPLGTDIAGVWREYQYERTKPPDQQWIQDVYFFDDERQKFLIICCTYEQAKLFQTAQYIEMDLAFKMVAGKTNVFSIVSWNTEANRTNVYAYVFMNLETTVAYKVLFERLFRTLGNVGRKPVSFAYMLGGEDAAEGIRTVTVDMCKKQAAGLGTYLVETFGSGLSWKEHLQHILILCRVHIKRAFRKKFGSHPATSVIDLAFASKSKSEILRYFSEVSTTWPETANWFKNKQHDWLLAGLTGEASRIPIQWWTMASHHTGICESSHFVDNEAIGRKNSLLGAILKTKRRVSEMLEKNKRYIDQDTDSTWKARDNVNRIAKAMRQTDRRNRKSAEKRQERPSLPWKPTNPYDTIEVEAPLMGPPSAPASDIDSLVETASVAGPATSYTPSCSRSRSRSRQPRQSLAAKRIQQLEQEVKDLEEQARIQERMEKRATLMAKLANKQI</sequence>
<comment type="caution">
    <text evidence="2">The sequence shown here is derived from an EMBL/GenBank/DDBJ whole genome shotgun (WGS) entry which is preliminary data.</text>
</comment>
<organism evidence="2 3">
    <name type="scientific">Penicillium argentinense</name>
    <dbReference type="NCBI Taxonomy" id="1131581"/>
    <lineage>
        <taxon>Eukaryota</taxon>
        <taxon>Fungi</taxon>
        <taxon>Dikarya</taxon>
        <taxon>Ascomycota</taxon>
        <taxon>Pezizomycotina</taxon>
        <taxon>Eurotiomycetes</taxon>
        <taxon>Eurotiomycetidae</taxon>
        <taxon>Eurotiales</taxon>
        <taxon>Aspergillaceae</taxon>
        <taxon>Penicillium</taxon>
    </lineage>
</organism>
<dbReference type="GeneID" id="81358706"/>
<evidence type="ECO:0000313" key="2">
    <source>
        <dbReference type="EMBL" id="KAJ5094943.1"/>
    </source>
</evidence>
<evidence type="ECO:0000313" key="3">
    <source>
        <dbReference type="Proteomes" id="UP001149074"/>
    </source>
</evidence>
<dbReference type="Proteomes" id="UP001149074">
    <property type="component" value="Unassembled WGS sequence"/>
</dbReference>
<reference evidence="2" key="2">
    <citation type="journal article" date="2023" name="IMA Fungus">
        <title>Comparative genomic study of the Penicillium genus elucidates a diverse pangenome and 15 lateral gene transfer events.</title>
        <authorList>
            <person name="Petersen C."/>
            <person name="Sorensen T."/>
            <person name="Nielsen M.R."/>
            <person name="Sondergaard T.E."/>
            <person name="Sorensen J.L."/>
            <person name="Fitzpatrick D.A."/>
            <person name="Frisvad J.C."/>
            <person name="Nielsen K.L."/>
        </authorList>
    </citation>
    <scope>NUCLEOTIDE SEQUENCE</scope>
    <source>
        <strain evidence="2">IBT 30761</strain>
    </source>
</reference>
<gene>
    <name evidence="2" type="ORF">N7532_007234</name>
</gene>
<evidence type="ECO:0008006" key="4">
    <source>
        <dbReference type="Google" id="ProtNLM"/>
    </source>
</evidence>
<proteinExistence type="predicted"/>
<dbReference type="EMBL" id="JAPQKI010000006">
    <property type="protein sequence ID" value="KAJ5094943.1"/>
    <property type="molecule type" value="Genomic_DNA"/>
</dbReference>
<dbReference type="AlphaFoldDB" id="A0A9W9F7C5"/>
<feature type="region of interest" description="Disordered" evidence="1">
    <location>
        <begin position="358"/>
        <end position="445"/>
    </location>
</feature>
<dbReference type="OrthoDB" id="4526548at2759"/>
<protein>
    <recommendedName>
        <fullName evidence="4">MULE transposase domain-containing protein</fullName>
    </recommendedName>
</protein>